<feature type="compositionally biased region" description="Polar residues" evidence="8">
    <location>
        <begin position="648"/>
        <end position="660"/>
    </location>
</feature>
<dbReference type="GO" id="GO:0005876">
    <property type="term" value="C:spindle microtubule"/>
    <property type="evidence" value="ECO:0007669"/>
    <property type="project" value="TreeGrafter"/>
</dbReference>
<dbReference type="AlphaFoldDB" id="A0A6A6TE07"/>
<dbReference type="GO" id="GO:0005815">
    <property type="term" value="C:microtubule organizing center"/>
    <property type="evidence" value="ECO:0007669"/>
    <property type="project" value="TreeGrafter"/>
</dbReference>
<feature type="compositionally biased region" description="Polar residues" evidence="8">
    <location>
        <begin position="621"/>
        <end position="635"/>
    </location>
</feature>
<feature type="compositionally biased region" description="Polar residues" evidence="8">
    <location>
        <begin position="675"/>
        <end position="684"/>
    </location>
</feature>
<dbReference type="PANTHER" id="PTHR21567:SF9">
    <property type="entry name" value="CLIP-ASSOCIATING PROTEIN"/>
    <property type="match status" value="1"/>
</dbReference>
<evidence type="ECO:0000256" key="5">
    <source>
        <dbReference type="ARBA" id="ARBA00022701"/>
    </source>
</evidence>
<feature type="domain" description="TOG" evidence="9">
    <location>
        <begin position="1"/>
        <end position="231"/>
    </location>
</feature>
<dbReference type="GO" id="GO:0005881">
    <property type="term" value="C:cytoplasmic microtubule"/>
    <property type="evidence" value="ECO:0007669"/>
    <property type="project" value="TreeGrafter"/>
</dbReference>
<dbReference type="SUPFAM" id="SSF48371">
    <property type="entry name" value="ARM repeat"/>
    <property type="match status" value="1"/>
</dbReference>
<feature type="region of interest" description="Disordered" evidence="8">
    <location>
        <begin position="502"/>
        <end position="693"/>
    </location>
</feature>
<feature type="domain" description="TOG" evidence="9">
    <location>
        <begin position="283"/>
        <end position="507"/>
    </location>
</feature>
<dbReference type="PANTHER" id="PTHR21567">
    <property type="entry name" value="CLASP"/>
    <property type="match status" value="1"/>
</dbReference>
<reference evidence="10" key="1">
    <citation type="journal article" date="2020" name="Stud. Mycol.">
        <title>101 Dothideomycetes genomes: a test case for predicting lifestyles and emergence of pathogens.</title>
        <authorList>
            <person name="Haridas S."/>
            <person name="Albert R."/>
            <person name="Binder M."/>
            <person name="Bloem J."/>
            <person name="Labutti K."/>
            <person name="Salamov A."/>
            <person name="Andreopoulos B."/>
            <person name="Baker S."/>
            <person name="Barry K."/>
            <person name="Bills G."/>
            <person name="Bluhm B."/>
            <person name="Cannon C."/>
            <person name="Castanera R."/>
            <person name="Culley D."/>
            <person name="Daum C."/>
            <person name="Ezra D."/>
            <person name="Gonzalez J."/>
            <person name="Henrissat B."/>
            <person name="Kuo A."/>
            <person name="Liang C."/>
            <person name="Lipzen A."/>
            <person name="Lutzoni F."/>
            <person name="Magnuson J."/>
            <person name="Mondo S."/>
            <person name="Nolan M."/>
            <person name="Ohm R."/>
            <person name="Pangilinan J."/>
            <person name="Park H.-J."/>
            <person name="Ramirez L."/>
            <person name="Alfaro M."/>
            <person name="Sun H."/>
            <person name="Tritt A."/>
            <person name="Yoshinaga Y."/>
            <person name="Zwiers L.-H."/>
            <person name="Turgeon B."/>
            <person name="Goodwin S."/>
            <person name="Spatafora J."/>
            <person name="Crous P."/>
            <person name="Grigoriev I."/>
        </authorList>
    </citation>
    <scope>NUCLEOTIDE SEQUENCE</scope>
    <source>
        <strain evidence="10">CBS 122681</strain>
    </source>
</reference>
<comment type="subcellular location">
    <subcellularLocation>
        <location evidence="1">Cytoplasm</location>
        <location evidence="1">Cytoskeleton</location>
        <location evidence="1">Spindle</location>
    </subcellularLocation>
</comment>
<evidence type="ECO:0000256" key="2">
    <source>
        <dbReference type="ARBA" id="ARBA00009549"/>
    </source>
</evidence>
<evidence type="ECO:0000256" key="1">
    <source>
        <dbReference type="ARBA" id="ARBA00004186"/>
    </source>
</evidence>
<comment type="similarity">
    <text evidence="2">Belongs to the CLASP family.</text>
</comment>
<evidence type="ECO:0000256" key="8">
    <source>
        <dbReference type="SAM" id="MobiDB-lite"/>
    </source>
</evidence>
<dbReference type="GO" id="GO:1990023">
    <property type="term" value="C:mitotic spindle midzone"/>
    <property type="evidence" value="ECO:0007669"/>
    <property type="project" value="TreeGrafter"/>
</dbReference>
<feature type="region of interest" description="Disordered" evidence="8">
    <location>
        <begin position="868"/>
        <end position="896"/>
    </location>
</feature>
<comment type="subunit">
    <text evidence="3">Interacts with microtubules.</text>
</comment>
<comment type="function">
    <text evidence="7">Microtubule binding protein that promotes the stabilization of dynamic microtubules. Required for mitotic spindle formation.</text>
</comment>
<dbReference type="GO" id="GO:0090307">
    <property type="term" value="P:mitotic spindle assembly"/>
    <property type="evidence" value="ECO:0007669"/>
    <property type="project" value="TreeGrafter"/>
</dbReference>
<evidence type="ECO:0000256" key="7">
    <source>
        <dbReference type="ARBA" id="ARBA00024889"/>
    </source>
</evidence>
<evidence type="ECO:0000313" key="11">
    <source>
        <dbReference type="Proteomes" id="UP000799324"/>
    </source>
</evidence>
<sequence length="1164" mass="127444">MEEQVAALLLALKKPNTVVNQKIELFNTVKSGVKHTRVPDSCQAPLLECIRLAISPSSPSAQLVSAGLSTLRALIRRLTLQDRSGLILSQLPRLLPSLLEHLGDKSEAIRQYASYDLGDLWPFAHEQVETLIKENAMKSTNPRAKEAAMQWVVQMNKTESLPFKSFVPQLVANLEDADPGVRETAKSAVVDLFRTAPEHAKVNLKKQLVTFNVRKTIASYINAQLDGMTPEVEMAPPPARPIPVARAESLQPDTGFADSLVIETPPPVEAVPMDPIHIYTQREMEDMFRDMAAPFEGRESEQNWLARDKNTLKLRRITKGNAPSDFLAAFVAGIKSMLDGILKVANSLRTTMSTNGCQLIQELAKTLGPSMDPWVEILLQNFIKMCAATKNIAAQNGNTTVDTIFSHVSYTSRVMQHVTLAIQDKNVQPRIFSAGWVKTLIRKHKSHIEHSGGFDALDKIMKKGVSDANPKVREAYRSTYWTFALVWPQKAEAMFETFEKREKNALEKDPNNPNASLASSQSSTATFSKSVGPGSGAVRSTLKEKIAEQRRAKMAATKGVPERPLSAAASYSPSALASNPTGTGSLMGGTVRRPIRPRPELTRPATADPYASRRAGKIETPSMTPEKTPAQTTVKKSAVPRSTVRARAQTQNSPTVSPIRSKSRLGETAAHRKTPSTGSRQASPAVSPAKDEDLTLVKPFVRSQSHHEPAVIPFRQRHGVEKPALVDNEALDLGDEDNFTMVIPSLARPATQAAQQSPPKPSPSPGRLATASPRISPLKGATSMSDMNGTSFAATRSPRMRSPDGPSTRGTDAQEEVQVYEDPFVGDETNTAYQGDEKPVLEELPLNEKSIERRQSTESVQSVTMMGEAPEGPVRGHHKTTSTGSVLRTDGDDTSRPEVLKNRQLLTSGINKIRAGTVESHMFRRLQDMVKSNQDIWGQDDEKFGELLLASLDYLETPAETLKAPPAKIPDLKVRALATVRAMLSLYRKETAKFFPRVLITLLQTKAQYENSSHIASDLENTADEIVKYGQTSDCIDAVLALIEDSHNSTPSSSPSSKASVDSNATMSNRTITMALSTLSSLIQISPAKNVLLSTDQTARLGKLAVRCLDDTDADVRKADIELCLSLHKRIGGENADFWKAVAGAREQHLNLMTYYLAKRNRAQ</sequence>
<feature type="compositionally biased region" description="Basic and acidic residues" evidence="8">
    <location>
        <begin position="541"/>
        <end position="551"/>
    </location>
</feature>
<evidence type="ECO:0000259" key="9">
    <source>
        <dbReference type="SMART" id="SM01349"/>
    </source>
</evidence>
<evidence type="ECO:0000313" key="10">
    <source>
        <dbReference type="EMBL" id="KAF2658235.1"/>
    </source>
</evidence>
<protein>
    <submittedName>
        <fullName evidence="10">ARM repeat-containing protein</fullName>
    </submittedName>
</protein>
<dbReference type="EMBL" id="MU004317">
    <property type="protein sequence ID" value="KAF2658235.1"/>
    <property type="molecule type" value="Genomic_DNA"/>
</dbReference>
<dbReference type="InterPro" id="IPR016024">
    <property type="entry name" value="ARM-type_fold"/>
</dbReference>
<feature type="compositionally biased region" description="Low complexity" evidence="8">
    <location>
        <begin position="515"/>
        <end position="530"/>
    </location>
</feature>
<accession>A0A6A6TE07</accession>
<dbReference type="SMART" id="SM01349">
    <property type="entry name" value="TOG"/>
    <property type="match status" value="2"/>
</dbReference>
<gene>
    <name evidence="10" type="ORF">K491DRAFT_653444</name>
</gene>
<dbReference type="GO" id="GO:0051301">
    <property type="term" value="P:cell division"/>
    <property type="evidence" value="ECO:0007669"/>
    <property type="project" value="UniProtKB-KW"/>
</dbReference>
<keyword evidence="4" id="KW-0132">Cell division</keyword>
<dbReference type="InterPro" id="IPR034085">
    <property type="entry name" value="TOG"/>
</dbReference>
<keyword evidence="5" id="KW-0493">Microtubule</keyword>
<dbReference type="GO" id="GO:0060172">
    <property type="term" value="P:astral microtubule depolymerization"/>
    <property type="evidence" value="ECO:0007669"/>
    <property type="project" value="TreeGrafter"/>
</dbReference>
<keyword evidence="11" id="KW-1185">Reference proteome</keyword>
<dbReference type="Pfam" id="PF12348">
    <property type="entry name" value="CLASP_N"/>
    <property type="match status" value="2"/>
</dbReference>
<keyword evidence="6" id="KW-0131">Cell cycle</keyword>
<feature type="compositionally biased region" description="Low complexity" evidence="8">
    <location>
        <begin position="564"/>
        <end position="578"/>
    </location>
</feature>
<dbReference type="Gene3D" id="1.25.10.10">
    <property type="entry name" value="Leucine-rich Repeat Variant"/>
    <property type="match status" value="3"/>
</dbReference>
<feature type="region of interest" description="Disordered" evidence="8">
    <location>
        <begin position="749"/>
        <end position="816"/>
    </location>
</feature>
<dbReference type="Proteomes" id="UP000799324">
    <property type="component" value="Unassembled WGS sequence"/>
</dbReference>
<dbReference type="OrthoDB" id="46159at2759"/>
<proteinExistence type="inferred from homology"/>
<dbReference type="GO" id="GO:0008017">
    <property type="term" value="F:microtubule binding"/>
    <property type="evidence" value="ECO:0007669"/>
    <property type="project" value="TreeGrafter"/>
</dbReference>
<keyword evidence="6" id="KW-0498">Mitosis</keyword>
<evidence type="ECO:0000256" key="3">
    <source>
        <dbReference type="ARBA" id="ARBA00011375"/>
    </source>
</evidence>
<evidence type="ECO:0000256" key="4">
    <source>
        <dbReference type="ARBA" id="ARBA00022618"/>
    </source>
</evidence>
<feature type="compositionally biased region" description="Polar residues" evidence="8">
    <location>
        <begin position="782"/>
        <end position="794"/>
    </location>
</feature>
<dbReference type="InterPro" id="IPR011989">
    <property type="entry name" value="ARM-like"/>
</dbReference>
<name>A0A6A6TE07_9PLEO</name>
<dbReference type="InterPro" id="IPR024395">
    <property type="entry name" value="CLASP_N_dom"/>
</dbReference>
<evidence type="ECO:0000256" key="6">
    <source>
        <dbReference type="ARBA" id="ARBA00022776"/>
    </source>
</evidence>
<organism evidence="10 11">
    <name type="scientific">Lophiostoma macrostomum CBS 122681</name>
    <dbReference type="NCBI Taxonomy" id="1314788"/>
    <lineage>
        <taxon>Eukaryota</taxon>
        <taxon>Fungi</taxon>
        <taxon>Dikarya</taxon>
        <taxon>Ascomycota</taxon>
        <taxon>Pezizomycotina</taxon>
        <taxon>Dothideomycetes</taxon>
        <taxon>Pleosporomycetidae</taxon>
        <taxon>Pleosporales</taxon>
        <taxon>Lophiostomataceae</taxon>
        <taxon>Lophiostoma</taxon>
    </lineage>
</organism>